<feature type="region of interest" description="Disordered" evidence="1">
    <location>
        <begin position="204"/>
        <end position="310"/>
    </location>
</feature>
<evidence type="ECO:0000313" key="2">
    <source>
        <dbReference type="EMBL" id="MCP2330220.1"/>
    </source>
</evidence>
<comment type="caution">
    <text evidence="2">The sequence shown here is derived from an EMBL/GenBank/DDBJ whole genome shotgun (WGS) entry which is preliminary data.</text>
</comment>
<accession>A0ABT1JCK8</accession>
<reference evidence="2 3" key="1">
    <citation type="submission" date="2022-06" db="EMBL/GenBank/DDBJ databases">
        <title>Genomic Encyclopedia of Type Strains, Phase I: the one thousand microbial genomes (KMG-I) project.</title>
        <authorList>
            <person name="Kyrpides N."/>
        </authorList>
    </citation>
    <scope>NUCLEOTIDE SEQUENCE [LARGE SCALE GENOMIC DNA]</scope>
    <source>
        <strain evidence="2 3">DSM 43889</strain>
    </source>
</reference>
<evidence type="ECO:0000313" key="3">
    <source>
        <dbReference type="Proteomes" id="UP000791080"/>
    </source>
</evidence>
<feature type="compositionally biased region" description="Polar residues" evidence="1">
    <location>
        <begin position="253"/>
        <end position="264"/>
    </location>
</feature>
<name>A0ABT1JCK8_ACTCY</name>
<evidence type="ECO:0000256" key="1">
    <source>
        <dbReference type="SAM" id="MobiDB-lite"/>
    </source>
</evidence>
<sequence length="310" mass="31081">MGLNVVVFPGVSGGSTGSDVPVTVRPVGRAPSRVCGRSAGPERRLVATAPPGVALTAGQWAMPVPYPGWGRWGAWSAGGGHRGAWVRGGGPPATSGSGPCVAPPADEANSGPAPTVRSGRSVGGAGGASPSRRSLPSGPHRLADQGRAPRRSPRPPGGAAPCHTTPATEHRRSVNGRSSRVNIHGLFSAGCNGDFPLSDAHSIPHSYRGSASETAAAGKPVPPAGVLAPPAPTDTHPEDVITHPMPRCAAPGSTASRAHSTPLSGTGARPPSRRRGRLVPGTPWNAGRTARRGVGMGWRHGGGVLSTPGS</sequence>
<protein>
    <submittedName>
        <fullName evidence="2">Uncharacterized protein</fullName>
    </submittedName>
</protein>
<keyword evidence="3" id="KW-1185">Reference proteome</keyword>
<feature type="compositionally biased region" description="Gly residues" evidence="1">
    <location>
        <begin position="294"/>
        <end position="304"/>
    </location>
</feature>
<feature type="compositionally biased region" description="Low complexity" evidence="1">
    <location>
        <begin position="215"/>
        <end position="228"/>
    </location>
</feature>
<gene>
    <name evidence="2" type="ORF">G443_000490</name>
</gene>
<dbReference type="Proteomes" id="UP000791080">
    <property type="component" value="Unassembled WGS sequence"/>
</dbReference>
<proteinExistence type="predicted"/>
<feature type="region of interest" description="Disordered" evidence="1">
    <location>
        <begin position="83"/>
        <end position="176"/>
    </location>
</feature>
<organism evidence="2 3">
    <name type="scientific">Actinoalloteichus caeruleus DSM 43889</name>
    <dbReference type="NCBI Taxonomy" id="1120930"/>
    <lineage>
        <taxon>Bacteria</taxon>
        <taxon>Bacillati</taxon>
        <taxon>Actinomycetota</taxon>
        <taxon>Actinomycetes</taxon>
        <taxon>Pseudonocardiales</taxon>
        <taxon>Pseudonocardiaceae</taxon>
        <taxon>Actinoalloteichus</taxon>
        <taxon>Actinoalloteichus cyanogriseus</taxon>
    </lineage>
</organism>
<dbReference type="EMBL" id="AUBJ02000001">
    <property type="protein sequence ID" value="MCP2330220.1"/>
    <property type="molecule type" value="Genomic_DNA"/>
</dbReference>